<protein>
    <submittedName>
        <fullName evidence="2">Uncharacterized protein</fullName>
    </submittedName>
</protein>
<organism evidence="2 3">
    <name type="scientific">Candidatus Francisella endociliophora</name>
    <dbReference type="NCBI Taxonomy" id="653937"/>
    <lineage>
        <taxon>Bacteria</taxon>
        <taxon>Pseudomonadati</taxon>
        <taxon>Pseudomonadota</taxon>
        <taxon>Gammaproteobacteria</taxon>
        <taxon>Thiotrichales</taxon>
        <taxon>Francisellaceae</taxon>
        <taxon>Francisella</taxon>
    </lineage>
</organism>
<keyword evidence="1" id="KW-0732">Signal</keyword>
<dbReference type="Proteomes" id="UP000029672">
    <property type="component" value="Chromosome"/>
</dbReference>
<evidence type="ECO:0000313" key="2">
    <source>
        <dbReference type="EMBL" id="AIT09950.1"/>
    </source>
</evidence>
<name>A0A097EQV7_9GAMM</name>
<dbReference type="EMBL" id="CP009574">
    <property type="protein sequence ID" value="AIT09950.1"/>
    <property type="molecule type" value="Genomic_DNA"/>
</dbReference>
<dbReference type="RefSeq" id="WP_040010312.1">
    <property type="nucleotide sequence ID" value="NZ_CP009574.1"/>
</dbReference>
<dbReference type="AlphaFoldDB" id="A0A097EQV7"/>
<dbReference type="STRING" id="1547445.LO80_08205"/>
<sequence length="84" mass="9388">MKLFRVLIVFGFLIPCFLFAAIESSSELPKNPTSVQAQQYIDTSKDCMIVQNKKQVVLKCGNNMIFVTPEGVGIKTPSVSKFWS</sequence>
<keyword evidence="3" id="KW-1185">Reference proteome</keyword>
<proteinExistence type="predicted"/>
<reference evidence="2 3" key="1">
    <citation type="submission" date="2014-10" db="EMBL/GenBank/DDBJ databases">
        <title>Whole genome sequence of Francisella endociliophora strain FSC1006, isolated from a laboratory culture of the marine ciliate Euplotes raikovi.</title>
        <authorList>
            <person name="Granberg M."/>
            <person name="Backman S."/>
            <person name="Lundmark E."/>
            <person name="Nilsson E."/>
            <person name="Karlsson E."/>
            <person name="Thelaus J."/>
            <person name="Ohrman C."/>
            <person name="Larkeryd A."/>
            <person name="Stenberg P."/>
        </authorList>
    </citation>
    <scope>NUCLEOTIDE SEQUENCE [LARGE SCALE GENOMIC DNA]</scope>
    <source>
        <strain evidence="2 3">FSC1006</strain>
    </source>
</reference>
<accession>A0A097EQV7</accession>
<evidence type="ECO:0000313" key="3">
    <source>
        <dbReference type="Proteomes" id="UP000029672"/>
    </source>
</evidence>
<gene>
    <name evidence="2" type="ORF">LO80_08205</name>
</gene>
<evidence type="ECO:0000256" key="1">
    <source>
        <dbReference type="SAM" id="SignalP"/>
    </source>
</evidence>
<feature type="chain" id="PRO_5001934929" evidence="1">
    <location>
        <begin position="21"/>
        <end position="84"/>
    </location>
</feature>
<feature type="signal peptide" evidence="1">
    <location>
        <begin position="1"/>
        <end position="20"/>
    </location>
</feature>
<dbReference type="HOGENOM" id="CLU_2522705_0_0_6"/>
<dbReference type="OrthoDB" id="5605566at2"/>
<dbReference type="KEGG" id="frf:LO80_08205"/>